<protein>
    <recommendedName>
        <fullName evidence="3">Acyltransferase 3 domain-containing protein</fullName>
    </recommendedName>
</protein>
<dbReference type="PATRIC" id="fig|1286631.3.peg.956"/>
<dbReference type="eggNOG" id="COG1835">
    <property type="taxonomic scope" value="Bacteria"/>
</dbReference>
<feature type="transmembrane region" description="Helical" evidence="2">
    <location>
        <begin position="196"/>
        <end position="215"/>
    </location>
</feature>
<feature type="transmembrane region" description="Helical" evidence="2">
    <location>
        <begin position="306"/>
        <end position="333"/>
    </location>
</feature>
<feature type="region of interest" description="Disordered" evidence="1">
    <location>
        <begin position="369"/>
        <end position="396"/>
    </location>
</feature>
<keyword evidence="2" id="KW-0812">Transmembrane</keyword>
<keyword evidence="2" id="KW-1133">Transmembrane helix</keyword>
<feature type="transmembrane region" description="Helical" evidence="2">
    <location>
        <begin position="164"/>
        <end position="184"/>
    </location>
</feature>
<dbReference type="AlphaFoldDB" id="A0A059KQK0"/>
<dbReference type="STRING" id="34103.SAMN05421778_10849"/>
<proteinExistence type="predicted"/>
<feature type="transmembrane region" description="Helical" evidence="2">
    <location>
        <begin position="227"/>
        <end position="245"/>
    </location>
</feature>
<organism evidence="4 5">
    <name type="scientific">Sphaerotilus natans subsp. natans DSM 6575</name>
    <dbReference type="NCBI Taxonomy" id="1286631"/>
    <lineage>
        <taxon>Bacteria</taxon>
        <taxon>Pseudomonadati</taxon>
        <taxon>Pseudomonadota</taxon>
        <taxon>Betaproteobacteria</taxon>
        <taxon>Burkholderiales</taxon>
        <taxon>Sphaerotilaceae</taxon>
        <taxon>Sphaerotilus</taxon>
    </lineage>
</organism>
<dbReference type="RefSeq" id="WP_051631621.1">
    <property type="nucleotide sequence ID" value="NZ_AZRA01000025.1"/>
</dbReference>
<dbReference type="Pfam" id="PF01757">
    <property type="entry name" value="Acyl_transf_3"/>
    <property type="match status" value="1"/>
</dbReference>
<keyword evidence="5" id="KW-1185">Reference proteome</keyword>
<dbReference type="InterPro" id="IPR002656">
    <property type="entry name" value="Acyl_transf_3_dom"/>
</dbReference>
<evidence type="ECO:0000256" key="2">
    <source>
        <dbReference type="SAM" id="Phobius"/>
    </source>
</evidence>
<accession>A0A059KQK0</accession>
<dbReference type="EMBL" id="AZRA01000025">
    <property type="protein sequence ID" value="KDB53383.1"/>
    <property type="molecule type" value="Genomic_DNA"/>
</dbReference>
<reference evidence="4 5" key="1">
    <citation type="journal article" date="2014" name="FEMS Microbiol. Ecol.">
        <title>Sphaerotilus natans encrusted with nanoball-shaped Fe(III) oxide minerals formed by nitrate-reducing mixotrophic Fe(II) oxidation.</title>
        <authorList>
            <person name="Park S."/>
            <person name="Kim D.H."/>
            <person name="Lee J.H."/>
            <person name="Hur H.G."/>
        </authorList>
    </citation>
    <scope>NUCLEOTIDE SEQUENCE [LARGE SCALE GENOMIC DNA]</scope>
    <source>
        <strain evidence="4 5">DSM 6575</strain>
    </source>
</reference>
<dbReference type="GO" id="GO:0016747">
    <property type="term" value="F:acyltransferase activity, transferring groups other than amino-acyl groups"/>
    <property type="evidence" value="ECO:0007669"/>
    <property type="project" value="InterPro"/>
</dbReference>
<feature type="transmembrane region" description="Helical" evidence="2">
    <location>
        <begin position="339"/>
        <end position="358"/>
    </location>
</feature>
<evidence type="ECO:0000313" key="4">
    <source>
        <dbReference type="EMBL" id="KDB53383.1"/>
    </source>
</evidence>
<evidence type="ECO:0000256" key="1">
    <source>
        <dbReference type="SAM" id="MobiDB-lite"/>
    </source>
</evidence>
<evidence type="ECO:0000259" key="3">
    <source>
        <dbReference type="Pfam" id="PF01757"/>
    </source>
</evidence>
<name>A0A059KQK0_9BURK</name>
<feature type="transmembrane region" description="Helical" evidence="2">
    <location>
        <begin position="254"/>
        <end position="270"/>
    </location>
</feature>
<gene>
    <name evidence="4" type="ORF">X805_09680</name>
</gene>
<evidence type="ECO:0000313" key="5">
    <source>
        <dbReference type="Proteomes" id="UP000026714"/>
    </source>
</evidence>
<keyword evidence="2" id="KW-0472">Membrane</keyword>
<feature type="transmembrane region" description="Helical" evidence="2">
    <location>
        <begin position="276"/>
        <end position="294"/>
    </location>
</feature>
<feature type="domain" description="Acyltransferase 3" evidence="3">
    <location>
        <begin position="25"/>
        <end position="352"/>
    </location>
</feature>
<comment type="caution">
    <text evidence="4">The sequence shown here is derived from an EMBL/GenBank/DDBJ whole genome shotgun (WGS) entry which is preliminary data.</text>
</comment>
<feature type="transmembrane region" description="Helical" evidence="2">
    <location>
        <begin position="106"/>
        <end position="127"/>
    </location>
</feature>
<sequence length="396" mass="42808">MSIHVSTGIPSFSSRSERFQALPLVDLGKALASQLIVWHHLALYGPMCEVAEPLAPALRDWLVEQGRLAVQVFLVMAGFLAARSMLPHPAAAPRATGVAAAIGRRFLRLAEPAWVALLAAMFAAWVARGLIEHPTIPEAPTLLQVLAHLLMVQDVAGLEALSAGVWYVAIDLQLFALVALLCGLRRGIARPARSALTTLTTLTVMLLLAGITLSLLRFNRDPDLDVWAIYFVGAYGLGMLAHWAVSARRPVSRIGWLLAILALTGLALWLDWRVRILLAGTSALVLALLVPLDLRLPAWLARPVAVLSHISYTVFLLHYPVLLLTGALIGRLWPDAPEVHALGLVLAWALSLLAGWALQSALDRRERARQSVRRPQPLARPAAGAVGDDQRTAVPG</sequence>
<dbReference type="Proteomes" id="UP000026714">
    <property type="component" value="Unassembled WGS sequence"/>
</dbReference>